<dbReference type="HOGENOM" id="CLU_2496196_0_0_4"/>
<sequence length="88" mass="10245">MISREVVLQTLKCSPKEYPKTLSEKFPHILEKIVQLWNSPEAEPYFADLLQPNGRGGGRMDRDGFPEQAWQEIFELKLLYAKPRVKGR</sequence>
<keyword evidence="2" id="KW-1185">Reference proteome</keyword>
<evidence type="ECO:0000313" key="2">
    <source>
        <dbReference type="Proteomes" id="UP000001625"/>
    </source>
</evidence>
<organism evidence="1 2">
    <name type="scientific">Sideroxydans lithotrophicus (strain ES-1)</name>
    <dbReference type="NCBI Taxonomy" id="580332"/>
    <lineage>
        <taxon>Bacteria</taxon>
        <taxon>Pseudomonadati</taxon>
        <taxon>Pseudomonadota</taxon>
        <taxon>Betaproteobacteria</taxon>
        <taxon>Nitrosomonadales</taxon>
        <taxon>Gallionellaceae</taxon>
        <taxon>Sideroxydans</taxon>
    </lineage>
</organism>
<name>D5CPP3_SIDLE</name>
<dbReference type="KEGG" id="slt:Slit_2813"/>
<gene>
    <name evidence="1" type="ordered locus">Slit_2813</name>
</gene>
<dbReference type="AlphaFoldDB" id="D5CPP3"/>
<protein>
    <submittedName>
        <fullName evidence="1">Uncharacterized protein</fullName>
    </submittedName>
</protein>
<accession>D5CPP3</accession>
<dbReference type="EMBL" id="CP001965">
    <property type="protein sequence ID" value="ADE13038.1"/>
    <property type="molecule type" value="Genomic_DNA"/>
</dbReference>
<dbReference type="Proteomes" id="UP000001625">
    <property type="component" value="Chromosome"/>
</dbReference>
<dbReference type="RefSeq" id="WP_013030934.1">
    <property type="nucleotide sequence ID" value="NC_013959.1"/>
</dbReference>
<reference evidence="1 2" key="1">
    <citation type="submission" date="2010-03" db="EMBL/GenBank/DDBJ databases">
        <title>Complete sequence of Sideroxydans lithotrophicus ES-1.</title>
        <authorList>
            <consortium name="US DOE Joint Genome Institute"/>
            <person name="Lucas S."/>
            <person name="Copeland A."/>
            <person name="Lapidus A."/>
            <person name="Cheng J.-F."/>
            <person name="Bruce D."/>
            <person name="Goodwin L."/>
            <person name="Pitluck S."/>
            <person name="Munk A.C."/>
            <person name="Detter J.C."/>
            <person name="Han C."/>
            <person name="Tapia R."/>
            <person name="Larimer F."/>
            <person name="Land M."/>
            <person name="Hauser L."/>
            <person name="Kyrpides N."/>
            <person name="Ivanova N."/>
            <person name="Emerson D."/>
            <person name="Woyke T."/>
        </authorList>
    </citation>
    <scope>NUCLEOTIDE SEQUENCE [LARGE SCALE GENOMIC DNA]</scope>
    <source>
        <strain evidence="1 2">ES-1</strain>
    </source>
</reference>
<dbReference type="STRING" id="580332.Slit_2813"/>
<dbReference type="OrthoDB" id="8905216at2"/>
<proteinExistence type="predicted"/>
<evidence type="ECO:0000313" key="1">
    <source>
        <dbReference type="EMBL" id="ADE13038.1"/>
    </source>
</evidence>